<dbReference type="Gene3D" id="3.40.50.300">
    <property type="entry name" value="P-loop containing nucleotide triphosphate hydrolases"/>
    <property type="match status" value="1"/>
</dbReference>
<keyword evidence="7" id="KW-1185">Reference proteome</keyword>
<dbReference type="InterPro" id="IPR003593">
    <property type="entry name" value="AAA+_ATPase"/>
</dbReference>
<dbReference type="PANTHER" id="PTHR42794:SF1">
    <property type="entry name" value="HEMIN IMPORT ATP-BINDING PROTEIN HMUV"/>
    <property type="match status" value="1"/>
</dbReference>
<organism evidence="6 7">
    <name type="scientific">Termititenax aidoneus</name>
    <dbReference type="NCBI Taxonomy" id="2218524"/>
    <lineage>
        <taxon>Bacteria</taxon>
        <taxon>Bacillati</taxon>
        <taxon>Candidatus Margulisiibacteriota</taxon>
        <taxon>Candidatus Termititenacia</taxon>
        <taxon>Candidatus Termititenacales</taxon>
        <taxon>Candidatus Termititenacaceae</taxon>
        <taxon>Candidatus Termititenax</taxon>
    </lineage>
</organism>
<dbReference type="GO" id="GO:0016887">
    <property type="term" value="F:ATP hydrolysis activity"/>
    <property type="evidence" value="ECO:0007669"/>
    <property type="project" value="InterPro"/>
</dbReference>
<dbReference type="SMART" id="SM00382">
    <property type="entry name" value="AAA"/>
    <property type="match status" value="1"/>
</dbReference>
<dbReference type="Proteomes" id="UP000269352">
    <property type="component" value="Unassembled WGS sequence"/>
</dbReference>
<dbReference type="EMBL" id="BGZN01000009">
    <property type="protein sequence ID" value="GBR73330.1"/>
    <property type="molecule type" value="Genomic_DNA"/>
</dbReference>
<evidence type="ECO:0000313" key="6">
    <source>
        <dbReference type="EMBL" id="GBR73330.1"/>
    </source>
</evidence>
<dbReference type="GO" id="GO:0005524">
    <property type="term" value="F:ATP binding"/>
    <property type="evidence" value="ECO:0007669"/>
    <property type="project" value="UniProtKB-KW"/>
</dbReference>
<gene>
    <name evidence="6" type="primary">fecE</name>
    <name evidence="6" type="ORF">NO1_0731</name>
</gene>
<evidence type="ECO:0000259" key="5">
    <source>
        <dbReference type="PROSITE" id="PS50893"/>
    </source>
</evidence>
<keyword evidence="2" id="KW-0547">Nucleotide-binding</keyword>
<dbReference type="InterPro" id="IPR027417">
    <property type="entry name" value="P-loop_NTPase"/>
</dbReference>
<dbReference type="SUPFAM" id="SSF52540">
    <property type="entry name" value="P-loop containing nucleoside triphosphate hydrolases"/>
    <property type="match status" value="1"/>
</dbReference>
<evidence type="ECO:0000256" key="1">
    <source>
        <dbReference type="ARBA" id="ARBA00022448"/>
    </source>
</evidence>
<keyword evidence="1" id="KW-0813">Transport</keyword>
<evidence type="ECO:0000256" key="2">
    <source>
        <dbReference type="ARBA" id="ARBA00022741"/>
    </source>
</evidence>
<sequence length="243" mass="27216">MFSLNGVSYSFQKTVLDNISLEISGGQFTGIVGPNGSGKTTLLRLLSGFYRAPQGHVLLNGQNLASLRPRVRARQIAVVTQINILNPQFTVREMLSLGRAPYHRWFWQRQTAAEKALLEKITADLRLAELLPRRIKTLSGGEMQRTVIARALAQDTLVLLLDEPVNHLDIHHQLEILSYLKNLTAQGRTIIAVLHDLRLARRFCDSLLVLNNGQVITGLPEEHLRSGLLARVFELPENSEFLA</sequence>
<dbReference type="AlphaFoldDB" id="A0A388TAQ2"/>
<name>A0A388TAQ2_TERA1</name>
<dbReference type="PANTHER" id="PTHR42794">
    <property type="entry name" value="HEMIN IMPORT ATP-BINDING PROTEIN HMUV"/>
    <property type="match status" value="1"/>
</dbReference>
<evidence type="ECO:0000313" key="7">
    <source>
        <dbReference type="Proteomes" id="UP000269352"/>
    </source>
</evidence>
<protein>
    <submittedName>
        <fullName evidence="6">Iron complex transport system ATP-binding protein</fullName>
    </submittedName>
</protein>
<keyword evidence="4" id="KW-1278">Translocase</keyword>
<dbReference type="InterPro" id="IPR003439">
    <property type="entry name" value="ABC_transporter-like_ATP-bd"/>
</dbReference>
<dbReference type="CDD" id="cd03214">
    <property type="entry name" value="ABC_Iron-Siderophores_B12_Hemin"/>
    <property type="match status" value="1"/>
</dbReference>
<dbReference type="PROSITE" id="PS50893">
    <property type="entry name" value="ABC_TRANSPORTER_2"/>
    <property type="match status" value="1"/>
</dbReference>
<accession>A0A388TAQ2</accession>
<dbReference type="FunFam" id="3.40.50.300:FF:000134">
    <property type="entry name" value="Iron-enterobactin ABC transporter ATP-binding protein"/>
    <property type="match status" value="1"/>
</dbReference>
<evidence type="ECO:0000256" key="3">
    <source>
        <dbReference type="ARBA" id="ARBA00022840"/>
    </source>
</evidence>
<keyword evidence="3 6" id="KW-0067">ATP-binding</keyword>
<evidence type="ECO:0000256" key="4">
    <source>
        <dbReference type="ARBA" id="ARBA00022967"/>
    </source>
</evidence>
<proteinExistence type="predicted"/>
<feature type="domain" description="ABC transporter" evidence="5">
    <location>
        <begin position="1"/>
        <end position="237"/>
    </location>
</feature>
<dbReference type="Pfam" id="PF00005">
    <property type="entry name" value="ABC_tran"/>
    <property type="match status" value="1"/>
</dbReference>
<comment type="caution">
    <text evidence="6">The sequence shown here is derived from an EMBL/GenBank/DDBJ whole genome shotgun (WGS) entry which is preliminary data.</text>
</comment>
<reference evidence="6 7" key="1">
    <citation type="journal article" date="2019" name="ISME J.">
        <title>Genome analyses of uncultured TG2/ZB3 bacteria in 'Margulisbacteria' specifically attached to ectosymbiotic spirochetes of protists in the termite gut.</title>
        <authorList>
            <person name="Utami Y.D."/>
            <person name="Kuwahara H."/>
            <person name="Igai K."/>
            <person name="Murakami T."/>
            <person name="Sugaya K."/>
            <person name="Morikawa T."/>
            <person name="Nagura Y."/>
            <person name="Yuki M."/>
            <person name="Deevong P."/>
            <person name="Inoue T."/>
            <person name="Kihara K."/>
            <person name="Lo N."/>
            <person name="Yamada A."/>
            <person name="Ohkuma M."/>
            <person name="Hongoh Y."/>
        </authorList>
    </citation>
    <scope>NUCLEOTIDE SEQUENCE [LARGE SCALE GENOMIC DNA]</scope>
    <source>
        <strain evidence="6">NkOx7-01</strain>
    </source>
</reference>